<dbReference type="Proteomes" id="UP000095282">
    <property type="component" value="Unplaced"/>
</dbReference>
<dbReference type="SUPFAM" id="SSF52047">
    <property type="entry name" value="RNI-like"/>
    <property type="match status" value="1"/>
</dbReference>
<evidence type="ECO:0000313" key="2">
    <source>
        <dbReference type="Proteomes" id="UP000095282"/>
    </source>
</evidence>
<dbReference type="STRING" id="1561998.A0A1I7TVL6"/>
<protein>
    <submittedName>
        <fullName evidence="3">FTH domain-containing protein</fullName>
    </submittedName>
</protein>
<evidence type="ECO:0000313" key="3">
    <source>
        <dbReference type="WBParaSite" id="Csp11.Scaffold629.g12233.t1"/>
    </source>
</evidence>
<dbReference type="InterPro" id="IPR032675">
    <property type="entry name" value="LRR_dom_sf"/>
</dbReference>
<evidence type="ECO:0000256" key="1">
    <source>
        <dbReference type="SAM" id="SignalP"/>
    </source>
</evidence>
<reference evidence="3" key="1">
    <citation type="submission" date="2016-11" db="UniProtKB">
        <authorList>
            <consortium name="WormBaseParasite"/>
        </authorList>
    </citation>
    <scope>IDENTIFICATION</scope>
</reference>
<accession>A0A1I7TVL6</accession>
<dbReference type="PANTHER" id="PTHR12904">
    <property type="match status" value="1"/>
</dbReference>
<feature type="chain" id="PRO_5012588314" evidence="1">
    <location>
        <begin position="16"/>
        <end position="343"/>
    </location>
</feature>
<dbReference type="GO" id="GO:0031462">
    <property type="term" value="C:Cul2-RING ubiquitin ligase complex"/>
    <property type="evidence" value="ECO:0007669"/>
    <property type="project" value="TreeGrafter"/>
</dbReference>
<keyword evidence="2" id="KW-1185">Reference proteome</keyword>
<dbReference type="WBParaSite" id="Csp11.Scaffold629.g12233.t1">
    <property type="protein sequence ID" value="Csp11.Scaffold629.g12233.t1"/>
    <property type="gene ID" value="Csp11.Scaffold629.g12233"/>
</dbReference>
<dbReference type="PANTHER" id="PTHR12904:SF28">
    <property type="entry name" value="ATP SYNTHASE SUBUNIT ALPHA-RELATED"/>
    <property type="match status" value="1"/>
</dbReference>
<feature type="signal peptide" evidence="1">
    <location>
        <begin position="1"/>
        <end position="15"/>
    </location>
</feature>
<dbReference type="InterPro" id="IPR051341">
    <property type="entry name" value="Zyg-11_UBL_adapter"/>
</dbReference>
<keyword evidence="1" id="KW-0732">Signal</keyword>
<name>A0A1I7TVL6_9PELO</name>
<organism evidence="2 3">
    <name type="scientific">Caenorhabditis tropicalis</name>
    <dbReference type="NCBI Taxonomy" id="1561998"/>
    <lineage>
        <taxon>Eukaryota</taxon>
        <taxon>Metazoa</taxon>
        <taxon>Ecdysozoa</taxon>
        <taxon>Nematoda</taxon>
        <taxon>Chromadorea</taxon>
        <taxon>Rhabditida</taxon>
        <taxon>Rhabditina</taxon>
        <taxon>Rhabditomorpha</taxon>
        <taxon>Rhabditoidea</taxon>
        <taxon>Rhabditidae</taxon>
        <taxon>Peloderinae</taxon>
        <taxon>Caenorhabditis</taxon>
    </lineage>
</organism>
<dbReference type="Gene3D" id="3.80.10.10">
    <property type="entry name" value="Ribonuclease Inhibitor"/>
    <property type="match status" value="1"/>
</dbReference>
<proteinExistence type="predicted"/>
<sequence length="343" mass="39777">MFVLSLLELSSKVVAKCLIGGRYRHLNVNLEASLSDLILCEVTKFVPDLSSKVKIVPGLEFNVSRYDCHIDGVYSHFFEEPSLHNVESFIVHWEENFEVPEDPNDERKGYRTDIVQFLKMYLRVNTLQNLKHLNLRYCYKLPDDWIEQLGELLLNLVSFSPDYMKNLKGIHHLKNLQMVSLHRSSFQSPEQLKDLFGVPNLRVLDVSNSTGFFEILLLCEGTFQNLRFVDCLGSDITETQLRELVGRHPSLESIALLAELLGNRIVRGFKEDEFLKIMMKVTQKCPPLGGEQNQVTKCLIPYFKRFFPDQSMKNIIKNLDPKSPLFIEQRWAAQTISRYFPDK</sequence>
<dbReference type="AlphaFoldDB" id="A0A1I7TVL6"/>